<dbReference type="RefSeq" id="WP_131632889.1">
    <property type="nucleotide sequence ID" value="NZ_SJOO01000002.1"/>
</dbReference>
<protein>
    <submittedName>
        <fullName evidence="1">Uncharacterized protein</fullName>
    </submittedName>
</protein>
<evidence type="ECO:0000313" key="1">
    <source>
        <dbReference type="EMBL" id="TCB93658.1"/>
    </source>
</evidence>
<dbReference type="AlphaFoldDB" id="A0A4R0GE69"/>
<proteinExistence type="predicted"/>
<accession>A0A4R0GE69</accession>
<dbReference type="EMBL" id="SJOO01000002">
    <property type="protein sequence ID" value="TCB93658.1"/>
    <property type="molecule type" value="Genomic_DNA"/>
</dbReference>
<dbReference type="SUPFAM" id="SSF56399">
    <property type="entry name" value="ADP-ribosylation"/>
    <property type="match status" value="1"/>
</dbReference>
<organism evidence="1 2">
    <name type="scientific">Enterobacter wuhouensis</name>
    <dbReference type="NCBI Taxonomy" id="2529381"/>
    <lineage>
        <taxon>Bacteria</taxon>
        <taxon>Pseudomonadati</taxon>
        <taxon>Pseudomonadota</taxon>
        <taxon>Gammaproteobacteria</taxon>
        <taxon>Enterobacterales</taxon>
        <taxon>Enterobacteriaceae</taxon>
        <taxon>Enterobacter</taxon>
    </lineage>
</organism>
<gene>
    <name evidence="1" type="ORF">E0L20_04360</name>
</gene>
<evidence type="ECO:0000313" key="2">
    <source>
        <dbReference type="Proteomes" id="UP000291424"/>
    </source>
</evidence>
<reference evidence="1 2" key="1">
    <citation type="submission" date="2019-02" db="EMBL/GenBank/DDBJ databases">
        <title>The draft genome of Enterobacter spp. strains.</title>
        <authorList>
            <person name="Wang C."/>
            <person name="Feng Y."/>
            <person name="Zong Z."/>
        </authorList>
    </citation>
    <scope>NUCLEOTIDE SEQUENCE [LARGE SCALE GENOMIC DNA]</scope>
    <source>
        <strain evidence="1 2">WCHEW120002</strain>
    </source>
</reference>
<comment type="caution">
    <text evidence="1">The sequence shown here is derived from an EMBL/GenBank/DDBJ whole genome shotgun (WGS) entry which is preliminary data.</text>
</comment>
<name>A0A4R0GE69_9ENTR</name>
<dbReference type="Proteomes" id="UP000291424">
    <property type="component" value="Unassembled WGS sequence"/>
</dbReference>
<sequence>MIFYHASTTKHEIGDTLTHTQSNTCKYYPDVNIALEKVKPQGMLGRDNAIYITNDSAFAKHFISSQHKQSKTFIYEVSTTDEPSGHPFAVIHQINKHINNLNGSKVNVLALEYWQPSQQWKFYEYLVSNITITGIIEVDDNDILLATLSYQDDISLATSI</sequence>